<dbReference type="GO" id="GO:0106300">
    <property type="term" value="P:protein-DNA covalent cross-linking repair"/>
    <property type="evidence" value="ECO:0007669"/>
    <property type="project" value="InterPro"/>
</dbReference>
<evidence type="ECO:0000256" key="4">
    <source>
        <dbReference type="ARBA" id="ARBA00022801"/>
    </source>
</evidence>
<reference evidence="9 10" key="1">
    <citation type="submission" date="2019-12" db="EMBL/GenBank/DDBJ databases">
        <title>Genomic-based taxomic classification of the family Erythrobacteraceae.</title>
        <authorList>
            <person name="Xu L."/>
        </authorList>
    </citation>
    <scope>NUCLEOTIDE SEQUENCE [LARGE SCALE GENOMIC DNA]</scope>
    <source>
        <strain evidence="9 10">KEMB 9005-328</strain>
    </source>
</reference>
<dbReference type="GO" id="GO:0006508">
    <property type="term" value="P:proteolysis"/>
    <property type="evidence" value="ECO:0007669"/>
    <property type="project" value="UniProtKB-KW"/>
</dbReference>
<dbReference type="EMBL" id="WTYA01000017">
    <property type="protein sequence ID" value="MXP30127.1"/>
    <property type="molecule type" value="Genomic_DNA"/>
</dbReference>
<evidence type="ECO:0000313" key="9">
    <source>
        <dbReference type="EMBL" id="MXP30127.1"/>
    </source>
</evidence>
<dbReference type="EC" id="3.4.-.-" evidence="8"/>
<dbReference type="GO" id="GO:0016829">
    <property type="term" value="F:lyase activity"/>
    <property type="evidence" value="ECO:0007669"/>
    <property type="project" value="UniProtKB-KW"/>
</dbReference>
<organism evidence="9 10">
    <name type="scientific">Qipengyuania algicida</name>
    <dbReference type="NCBI Taxonomy" id="1836209"/>
    <lineage>
        <taxon>Bacteria</taxon>
        <taxon>Pseudomonadati</taxon>
        <taxon>Pseudomonadota</taxon>
        <taxon>Alphaproteobacteria</taxon>
        <taxon>Sphingomonadales</taxon>
        <taxon>Erythrobacteraceae</taxon>
        <taxon>Qipengyuania</taxon>
    </lineage>
</organism>
<dbReference type="GO" id="GO:0003697">
    <property type="term" value="F:single-stranded DNA binding"/>
    <property type="evidence" value="ECO:0007669"/>
    <property type="project" value="InterPro"/>
</dbReference>
<evidence type="ECO:0000313" key="10">
    <source>
        <dbReference type="Proteomes" id="UP000439780"/>
    </source>
</evidence>
<keyword evidence="2 8" id="KW-0645">Protease</keyword>
<evidence type="ECO:0000256" key="3">
    <source>
        <dbReference type="ARBA" id="ARBA00022763"/>
    </source>
</evidence>
<evidence type="ECO:0000256" key="1">
    <source>
        <dbReference type="ARBA" id="ARBA00008136"/>
    </source>
</evidence>
<keyword evidence="5" id="KW-0190">Covalent protein-DNA linkage</keyword>
<keyword evidence="7" id="KW-0456">Lyase</keyword>
<keyword evidence="10" id="KW-1185">Reference proteome</keyword>
<dbReference type="InterPro" id="IPR036590">
    <property type="entry name" value="SRAP-like"/>
</dbReference>
<dbReference type="Gene3D" id="3.90.1680.10">
    <property type="entry name" value="SOS response associated peptidase-like"/>
    <property type="match status" value="1"/>
</dbReference>
<sequence>MCNHYRNLEKQMREWAAIEKASFADLEDVPDTDVWPRREAYVVRQEGGQRIVETMTWGVPLTMKGKRPGSPVTKHITNVRNLSSSFWRSMLATPAQRCLVPFTEFAEPKKGREEYWFSVPSRPVSAFAGIWRESEVGKVFAFLTCEPNALVAPLHPKAMPVILEEDSYEAWLVGAEAENLVTAFPSQLMAVAR</sequence>
<dbReference type="InterPro" id="IPR003738">
    <property type="entry name" value="SRAP"/>
</dbReference>
<evidence type="ECO:0000256" key="7">
    <source>
        <dbReference type="ARBA" id="ARBA00023239"/>
    </source>
</evidence>
<evidence type="ECO:0000256" key="6">
    <source>
        <dbReference type="ARBA" id="ARBA00023125"/>
    </source>
</evidence>
<comment type="caution">
    <text evidence="9">The sequence shown here is derived from an EMBL/GenBank/DDBJ whole genome shotgun (WGS) entry which is preliminary data.</text>
</comment>
<name>A0A845AL38_9SPHN</name>
<dbReference type="SUPFAM" id="SSF143081">
    <property type="entry name" value="BB1717-like"/>
    <property type="match status" value="1"/>
</dbReference>
<keyword evidence="6" id="KW-0238">DNA-binding</keyword>
<dbReference type="Proteomes" id="UP000439780">
    <property type="component" value="Unassembled WGS sequence"/>
</dbReference>
<keyword evidence="3" id="KW-0227">DNA damage</keyword>
<keyword evidence="4 8" id="KW-0378">Hydrolase</keyword>
<dbReference type="AlphaFoldDB" id="A0A845AL38"/>
<protein>
    <recommendedName>
        <fullName evidence="8">Abasic site processing protein</fullName>
        <ecNumber evidence="8">3.4.-.-</ecNumber>
    </recommendedName>
</protein>
<proteinExistence type="inferred from homology"/>
<dbReference type="Pfam" id="PF02586">
    <property type="entry name" value="SRAP"/>
    <property type="match status" value="1"/>
</dbReference>
<accession>A0A845AL38</accession>
<comment type="similarity">
    <text evidence="1 8">Belongs to the SOS response-associated peptidase family.</text>
</comment>
<evidence type="ECO:0000256" key="8">
    <source>
        <dbReference type="RuleBase" id="RU364100"/>
    </source>
</evidence>
<dbReference type="PANTHER" id="PTHR13604">
    <property type="entry name" value="DC12-RELATED"/>
    <property type="match status" value="1"/>
</dbReference>
<dbReference type="PANTHER" id="PTHR13604:SF0">
    <property type="entry name" value="ABASIC SITE PROCESSING PROTEIN HMCES"/>
    <property type="match status" value="1"/>
</dbReference>
<gene>
    <name evidence="9" type="ORF">GRI58_15060</name>
</gene>
<dbReference type="GO" id="GO:0008233">
    <property type="term" value="F:peptidase activity"/>
    <property type="evidence" value="ECO:0007669"/>
    <property type="project" value="UniProtKB-KW"/>
</dbReference>
<evidence type="ECO:0000256" key="5">
    <source>
        <dbReference type="ARBA" id="ARBA00023124"/>
    </source>
</evidence>
<dbReference type="OrthoDB" id="9782620at2"/>
<evidence type="ECO:0000256" key="2">
    <source>
        <dbReference type="ARBA" id="ARBA00022670"/>
    </source>
</evidence>